<keyword evidence="19" id="KW-1185">Reference proteome</keyword>
<dbReference type="FunFam" id="3.60.40.10:FF:000005">
    <property type="entry name" value="Serine/threonine protein phosphatase"/>
    <property type="match status" value="1"/>
</dbReference>
<dbReference type="Gene3D" id="3.60.40.10">
    <property type="entry name" value="PPM-type phosphatase domain"/>
    <property type="match status" value="1"/>
</dbReference>
<dbReference type="EC" id="3.1.3.16" evidence="1"/>
<keyword evidence="3" id="KW-0808">Transferase</keyword>
<keyword evidence="5" id="KW-0547">Nucleotide-binding</keyword>
<dbReference type="PROSITE" id="PS50112">
    <property type="entry name" value="PAS"/>
    <property type="match status" value="1"/>
</dbReference>
<dbReference type="GO" id="GO:0016301">
    <property type="term" value="F:kinase activity"/>
    <property type="evidence" value="ECO:0007669"/>
    <property type="project" value="UniProtKB-KW"/>
</dbReference>
<dbReference type="InterPro" id="IPR000700">
    <property type="entry name" value="PAS-assoc_C"/>
</dbReference>
<protein>
    <recommendedName>
        <fullName evidence="1">protein-serine/threonine phosphatase</fullName>
        <ecNumber evidence="1">3.1.3.16</ecNumber>
    </recommendedName>
    <alternativeName>
        <fullName evidence="15">Protein-serine/threonine phosphatase</fullName>
    </alternativeName>
    <alternativeName>
        <fullName evidence="14">Serine/threonine-protein kinase</fullName>
    </alternativeName>
</protein>
<keyword evidence="4" id="KW-0479">Metal-binding</keyword>
<evidence type="ECO:0000256" key="11">
    <source>
        <dbReference type="ARBA" id="ARBA00023211"/>
    </source>
</evidence>
<dbReference type="Gene3D" id="3.30.450.20">
    <property type="entry name" value="PAS domain"/>
    <property type="match status" value="1"/>
</dbReference>
<sequence length="880" mass="95396">MMQGGDGEGSRDNAIARLLSCTDPGTLLHTLVHAGLSDLGARAGAVYLVQDDGWLRLAAAIGVEPHLLEGRRLLPPDHDLPVAQVVRTHQPVYVPTEAEHQAFPSVVEMKSGNVSFAAMPLLVDDRCLGAIFIGLDRPWAFSEADRAALFAMTAVCAHRLEHLLAFDRAGGPPDGRAVRLLDARNRAARLELAMSATATGSFDWEFAAGTLIWDERLCRIFGLDPGDFDERFETFLDAVHPDDVPLVESAIAEAIESRGEYRAVCRIVRTDGAIRWVDAKGRVITDAGGRPMRMVGVTFDCTEQRLRDEREEAHQRTRRARERFTLRITRALSQASTVDEVVQVMTGTALPALGADALVVHLGDGGQLRLAGAAGYGEGARERLRTLDRSARSPMNRALANGTPLFFEHPAAYAAAFPDTVADPEPDHQAWAVLPLTAADRPVGTCLIAFRRPRGFTPEDRTQYTALAGILAQSLARARLFDQERRRMTELQRVMLPRRLPELPGLATAARYLPGSEGMEVGGDWYDVLPLPDGRVGLVIGDVQGHSTRAAAVMGQLRIALRAYAAEGHDPATLMTRTNRLLCGLDTELFATCCYVELDPADGSARVVRAGHPHPLLLDPDGDAAELEVTGGLPLGLDAAEEYAVSRIVLPPGALLLLHTDGLVESRDKEYGDAVEDLLVLLRHWACSPDGDGHVGPSGQRHAVQRLADRVAAPAAARRAREDDIALLLVRRTPDPDAAPPVAADWRIAAGDLRALADARRDLRRQLTAWGLPSLARDAELLAAELMSNAVLHAGGDVELNARLDGDVLRVEVLDSSRHRPRLMPEGGGLDGEDGVEDGRVPVSGRGVRLVDAYAERWGWEPLGDRKAVWFELRDGDGRG</sequence>
<dbReference type="PROSITE" id="PS50113">
    <property type="entry name" value="PAC"/>
    <property type="match status" value="1"/>
</dbReference>
<feature type="domain" description="PAC" evidence="17">
    <location>
        <begin position="261"/>
        <end position="313"/>
    </location>
</feature>
<dbReference type="SMART" id="SM00086">
    <property type="entry name" value="PAC"/>
    <property type="match status" value="1"/>
</dbReference>
<organism evidence="18 19">
    <name type="scientific">Peterkaempfera bronchialis</name>
    <dbReference type="NCBI Taxonomy" id="2126346"/>
    <lineage>
        <taxon>Bacteria</taxon>
        <taxon>Bacillati</taxon>
        <taxon>Actinomycetota</taxon>
        <taxon>Actinomycetes</taxon>
        <taxon>Kitasatosporales</taxon>
        <taxon>Streptomycetaceae</taxon>
        <taxon>Peterkaempfera</taxon>
    </lineage>
</organism>
<dbReference type="CDD" id="cd00130">
    <property type="entry name" value="PAS"/>
    <property type="match status" value="1"/>
</dbReference>
<evidence type="ECO:0000259" key="16">
    <source>
        <dbReference type="PROSITE" id="PS50112"/>
    </source>
</evidence>
<keyword evidence="8" id="KW-0067">ATP-binding</keyword>
<keyword evidence="6" id="KW-0418">Kinase</keyword>
<evidence type="ECO:0000256" key="8">
    <source>
        <dbReference type="ARBA" id="ARBA00022840"/>
    </source>
</evidence>
<evidence type="ECO:0000256" key="2">
    <source>
        <dbReference type="ARBA" id="ARBA00022553"/>
    </source>
</evidence>
<dbReference type="SUPFAM" id="SSF55785">
    <property type="entry name" value="PYP-like sensor domain (PAS domain)"/>
    <property type="match status" value="1"/>
</dbReference>
<dbReference type="SMART" id="SM00331">
    <property type="entry name" value="PP2C_SIG"/>
    <property type="match status" value="1"/>
</dbReference>
<dbReference type="InterPro" id="IPR013655">
    <property type="entry name" value="PAS_fold_3"/>
</dbReference>
<dbReference type="GO" id="GO:0046872">
    <property type="term" value="F:metal ion binding"/>
    <property type="evidence" value="ECO:0007669"/>
    <property type="project" value="UniProtKB-KW"/>
</dbReference>
<evidence type="ECO:0000256" key="9">
    <source>
        <dbReference type="ARBA" id="ARBA00022842"/>
    </source>
</evidence>
<reference evidence="19" key="1">
    <citation type="submission" date="2018-07" db="EMBL/GenBank/DDBJ databases">
        <title>Streptacidiphilus bronchialis DSM 106435 chromosome.</title>
        <authorList>
            <person name="Batra D."/>
            <person name="Gulvik C.A."/>
        </authorList>
    </citation>
    <scope>NUCLEOTIDE SEQUENCE [LARGE SCALE GENOMIC DNA]</scope>
    <source>
        <strain evidence="19">DSM 106435</strain>
    </source>
</reference>
<comment type="function">
    <text evidence="13">Primarily acts as an independent SigF regulator that is sensitive to the osmosensory signal, mediating the cross talk of PknD with the SigF regulon. Possesses both phosphatase and kinase activities. The kinase domain functions as a classic anti-sigma factor-like kinase to phosphorylate the anti-anti-sigma factor domain at the canonical regulatory site, and the phosphatase domain antagonizes this activity.</text>
</comment>
<dbReference type="InterPro" id="IPR000014">
    <property type="entry name" value="PAS"/>
</dbReference>
<proteinExistence type="predicted"/>
<dbReference type="InterPro" id="IPR003594">
    <property type="entry name" value="HATPase_dom"/>
</dbReference>
<dbReference type="InterPro" id="IPR001932">
    <property type="entry name" value="PPM-type_phosphatase-like_dom"/>
</dbReference>
<comment type="catalytic activity">
    <reaction evidence="12">
        <text>O-phospho-L-seryl-[protein] + H2O = L-seryl-[protein] + phosphate</text>
        <dbReference type="Rhea" id="RHEA:20629"/>
        <dbReference type="Rhea" id="RHEA-COMP:9863"/>
        <dbReference type="Rhea" id="RHEA-COMP:11604"/>
        <dbReference type="ChEBI" id="CHEBI:15377"/>
        <dbReference type="ChEBI" id="CHEBI:29999"/>
        <dbReference type="ChEBI" id="CHEBI:43474"/>
        <dbReference type="ChEBI" id="CHEBI:83421"/>
        <dbReference type="EC" id="3.1.3.16"/>
    </reaction>
</comment>
<name>A0A345SUB3_9ACTN</name>
<dbReference type="Proteomes" id="UP000249340">
    <property type="component" value="Chromosome"/>
</dbReference>
<keyword evidence="10" id="KW-0904">Protein phosphatase</keyword>
<evidence type="ECO:0000256" key="4">
    <source>
        <dbReference type="ARBA" id="ARBA00022723"/>
    </source>
</evidence>
<keyword evidence="2" id="KW-0597">Phosphoprotein</keyword>
<evidence type="ECO:0000256" key="7">
    <source>
        <dbReference type="ARBA" id="ARBA00022801"/>
    </source>
</evidence>
<evidence type="ECO:0000313" key="19">
    <source>
        <dbReference type="Proteomes" id="UP000249340"/>
    </source>
</evidence>
<dbReference type="Pfam" id="PF08447">
    <property type="entry name" value="PAS_3"/>
    <property type="match status" value="1"/>
</dbReference>
<evidence type="ECO:0000256" key="3">
    <source>
        <dbReference type="ARBA" id="ARBA00022679"/>
    </source>
</evidence>
<dbReference type="PANTHER" id="PTHR43156">
    <property type="entry name" value="STAGE II SPORULATION PROTEIN E-RELATED"/>
    <property type="match status" value="1"/>
</dbReference>
<evidence type="ECO:0000256" key="6">
    <source>
        <dbReference type="ARBA" id="ARBA00022777"/>
    </source>
</evidence>
<dbReference type="Pfam" id="PF13185">
    <property type="entry name" value="GAF_2"/>
    <property type="match status" value="1"/>
</dbReference>
<dbReference type="GO" id="GO:0004722">
    <property type="term" value="F:protein serine/threonine phosphatase activity"/>
    <property type="evidence" value="ECO:0007669"/>
    <property type="project" value="UniProtKB-EC"/>
</dbReference>
<keyword evidence="9" id="KW-0460">Magnesium</keyword>
<evidence type="ECO:0000256" key="12">
    <source>
        <dbReference type="ARBA" id="ARBA00047761"/>
    </source>
</evidence>
<keyword evidence="7" id="KW-0378">Hydrolase</keyword>
<dbReference type="AlphaFoldDB" id="A0A345SUB3"/>
<dbReference type="SMART" id="SM00065">
    <property type="entry name" value="GAF"/>
    <property type="match status" value="2"/>
</dbReference>
<dbReference type="Pfam" id="PF01590">
    <property type="entry name" value="GAF"/>
    <property type="match status" value="1"/>
</dbReference>
<dbReference type="SUPFAM" id="SSF81606">
    <property type="entry name" value="PP2C-like"/>
    <property type="match status" value="1"/>
</dbReference>
<dbReference type="SMART" id="SM00091">
    <property type="entry name" value="PAS"/>
    <property type="match status" value="1"/>
</dbReference>
<dbReference type="RefSeq" id="WP_111492950.1">
    <property type="nucleotide sequence ID" value="NZ_CP031264.1"/>
</dbReference>
<dbReference type="SUPFAM" id="SSF55781">
    <property type="entry name" value="GAF domain-like"/>
    <property type="match status" value="2"/>
</dbReference>
<evidence type="ECO:0000256" key="5">
    <source>
        <dbReference type="ARBA" id="ARBA00022741"/>
    </source>
</evidence>
<gene>
    <name evidence="18" type="ORF">C7M71_007555</name>
</gene>
<dbReference type="InterPro" id="IPR001610">
    <property type="entry name" value="PAC"/>
</dbReference>
<dbReference type="PANTHER" id="PTHR43156:SF2">
    <property type="entry name" value="STAGE II SPORULATION PROTEIN E"/>
    <property type="match status" value="1"/>
</dbReference>
<dbReference type="Gene3D" id="3.30.450.40">
    <property type="match status" value="2"/>
</dbReference>
<dbReference type="Gene3D" id="2.10.70.100">
    <property type="match status" value="1"/>
</dbReference>
<dbReference type="Gene3D" id="3.30.565.10">
    <property type="entry name" value="Histidine kinase-like ATPase, C-terminal domain"/>
    <property type="match status" value="1"/>
</dbReference>
<evidence type="ECO:0000259" key="17">
    <source>
        <dbReference type="PROSITE" id="PS50113"/>
    </source>
</evidence>
<dbReference type="InterPro" id="IPR035965">
    <property type="entry name" value="PAS-like_dom_sf"/>
</dbReference>
<feature type="domain" description="PAS" evidence="16">
    <location>
        <begin position="186"/>
        <end position="258"/>
    </location>
</feature>
<keyword evidence="11" id="KW-0464">Manganese</keyword>
<dbReference type="InterPro" id="IPR036457">
    <property type="entry name" value="PPM-type-like_dom_sf"/>
</dbReference>
<dbReference type="KEGG" id="stri:C7M71_007555"/>
<evidence type="ECO:0000256" key="14">
    <source>
        <dbReference type="ARBA" id="ARBA00075117"/>
    </source>
</evidence>
<dbReference type="InterPro" id="IPR036890">
    <property type="entry name" value="HATPase_C_sf"/>
</dbReference>
<dbReference type="InterPro" id="IPR052016">
    <property type="entry name" value="Bact_Sigma-Reg"/>
</dbReference>
<evidence type="ECO:0000256" key="13">
    <source>
        <dbReference type="ARBA" id="ARBA00056274"/>
    </source>
</evidence>
<accession>A0A345SUB3</accession>
<dbReference type="GO" id="GO:0005524">
    <property type="term" value="F:ATP binding"/>
    <property type="evidence" value="ECO:0007669"/>
    <property type="project" value="UniProtKB-KW"/>
</dbReference>
<dbReference type="Pfam" id="PF07228">
    <property type="entry name" value="SpoIIE"/>
    <property type="match status" value="1"/>
</dbReference>
<dbReference type="EMBL" id="CP031264">
    <property type="protein sequence ID" value="AXI77318.1"/>
    <property type="molecule type" value="Genomic_DNA"/>
</dbReference>
<dbReference type="CDD" id="cd16936">
    <property type="entry name" value="HATPase_RsbW-like"/>
    <property type="match status" value="1"/>
</dbReference>
<evidence type="ECO:0000313" key="18">
    <source>
        <dbReference type="EMBL" id="AXI77318.1"/>
    </source>
</evidence>
<dbReference type="InterPro" id="IPR029016">
    <property type="entry name" value="GAF-like_dom_sf"/>
</dbReference>
<evidence type="ECO:0000256" key="15">
    <source>
        <dbReference type="ARBA" id="ARBA00081350"/>
    </source>
</evidence>
<dbReference type="OrthoDB" id="3916157at2"/>
<evidence type="ECO:0000256" key="1">
    <source>
        <dbReference type="ARBA" id="ARBA00013081"/>
    </source>
</evidence>
<dbReference type="Pfam" id="PF13581">
    <property type="entry name" value="HATPase_c_2"/>
    <property type="match status" value="1"/>
</dbReference>
<evidence type="ECO:0000256" key="10">
    <source>
        <dbReference type="ARBA" id="ARBA00022912"/>
    </source>
</evidence>
<dbReference type="InterPro" id="IPR003018">
    <property type="entry name" value="GAF"/>
</dbReference>